<feature type="transmembrane region" description="Helical" evidence="1">
    <location>
        <begin position="85"/>
        <end position="103"/>
    </location>
</feature>
<dbReference type="KEGG" id="ncv:NCAV_0923"/>
<keyword evidence="1" id="KW-1133">Transmembrane helix</keyword>
<evidence type="ECO:0000313" key="3">
    <source>
        <dbReference type="Proteomes" id="UP000236248"/>
    </source>
</evidence>
<feature type="transmembrane region" description="Helical" evidence="1">
    <location>
        <begin position="57"/>
        <end position="78"/>
    </location>
</feature>
<keyword evidence="1" id="KW-0472">Membrane</keyword>
<protein>
    <submittedName>
        <fullName evidence="2">Uncharacterized protein</fullName>
    </submittedName>
</protein>
<dbReference type="AlphaFoldDB" id="A0A2K5AR26"/>
<evidence type="ECO:0000313" key="2">
    <source>
        <dbReference type="EMBL" id="SPC34100.1"/>
    </source>
</evidence>
<sequence length="208" mass="22934">MFMIIYALGMLLGIALGLLTYKGYTITKSPTMLRLSIAFISIGLGFMMSIAELYIDAYSMVSTTLSTIGYAFIALAYSVQKGFKYMVPLLILLTFSIYPFFTIPGNSLEYVTKAIAFMLIVYGSTQCMMLSLASRKATSMIIAAGITLLAVAEFISWYGMIFYSAYYTYLAGLIKISGISSILLTVYTLTRRIVRIVGYNNNGDGDNN</sequence>
<organism evidence="2 3">
    <name type="scientific">Candidatus Nitrosocaldus cavascurensis</name>
    <dbReference type="NCBI Taxonomy" id="2058097"/>
    <lineage>
        <taxon>Archaea</taxon>
        <taxon>Nitrososphaerota</taxon>
        <taxon>Nitrososphaeria</taxon>
        <taxon>Candidatus Nitrosocaldales</taxon>
        <taxon>Candidatus Nitrosocaldaceae</taxon>
        <taxon>Candidatus Nitrosocaldus</taxon>
    </lineage>
</organism>
<keyword evidence="3" id="KW-1185">Reference proteome</keyword>
<feature type="transmembrane region" description="Helical" evidence="1">
    <location>
        <begin position="115"/>
        <end position="133"/>
    </location>
</feature>
<reference evidence="3" key="1">
    <citation type="submission" date="2018-01" db="EMBL/GenBank/DDBJ databases">
        <authorList>
            <person name="Kerou L M."/>
        </authorList>
    </citation>
    <scope>NUCLEOTIDE SEQUENCE [LARGE SCALE GENOMIC DNA]</scope>
    <source>
        <strain evidence="3">SCU2</strain>
    </source>
</reference>
<feature type="transmembrane region" description="Helical" evidence="1">
    <location>
        <begin position="140"/>
        <end position="160"/>
    </location>
</feature>
<accession>A0A2K5AR26</accession>
<name>A0A2K5AR26_9ARCH</name>
<gene>
    <name evidence="2" type="ORF">NCAV_0923</name>
</gene>
<keyword evidence="1" id="KW-0812">Transmembrane</keyword>
<evidence type="ECO:0000256" key="1">
    <source>
        <dbReference type="SAM" id="Phobius"/>
    </source>
</evidence>
<feature type="transmembrane region" description="Helical" evidence="1">
    <location>
        <begin position="6"/>
        <end position="24"/>
    </location>
</feature>
<dbReference type="Proteomes" id="UP000236248">
    <property type="component" value="Chromosome NCAV"/>
</dbReference>
<feature type="transmembrane region" description="Helical" evidence="1">
    <location>
        <begin position="166"/>
        <end position="189"/>
    </location>
</feature>
<dbReference type="EMBL" id="LT981265">
    <property type="protein sequence ID" value="SPC34100.1"/>
    <property type="molecule type" value="Genomic_DNA"/>
</dbReference>
<feature type="transmembrane region" description="Helical" evidence="1">
    <location>
        <begin position="31"/>
        <end position="51"/>
    </location>
</feature>
<proteinExistence type="predicted"/>